<sequence length="248" mass="28614">MALDFVGMDPDSPKNECPAVFVDPETGDMYFQGRTVTDPAVLERIAQDSPIAADESVVWHPQRMTPIVMEAVSSTYERNKQGPGLPSFERMLENAERSAVHLEMRDTYDATDPAFLKWQEDGSTEYEWDDWVELIGVAVARGVRMRRLRIVSEPVTDYIRWEHAISYGNVKAGEELRWLPRKQAYDLMLLGADFWMFDQRIVRYNFNAGDGTSLRQYEHVSDPRRVAQVVGAFEMAWERAVTHEDYRP</sequence>
<name>A0ABW4GY14_9ACTN</name>
<dbReference type="Pfam" id="PF21806">
    <property type="entry name" value="DUF6879"/>
    <property type="match status" value="1"/>
</dbReference>
<keyword evidence="3" id="KW-1185">Reference proteome</keyword>
<feature type="domain" description="DUF6879" evidence="1">
    <location>
        <begin position="87"/>
        <end position="247"/>
    </location>
</feature>
<protein>
    <submittedName>
        <fullName evidence="2">DUF6879 family protein</fullName>
    </submittedName>
</protein>
<dbReference type="Proteomes" id="UP001597097">
    <property type="component" value="Unassembled WGS sequence"/>
</dbReference>
<dbReference type="EMBL" id="JBHUCM010000082">
    <property type="protein sequence ID" value="MFD1547745.1"/>
    <property type="molecule type" value="Genomic_DNA"/>
</dbReference>
<reference evidence="3" key="1">
    <citation type="journal article" date="2019" name="Int. J. Syst. Evol. Microbiol.">
        <title>The Global Catalogue of Microorganisms (GCM) 10K type strain sequencing project: providing services to taxonomists for standard genome sequencing and annotation.</title>
        <authorList>
            <consortium name="The Broad Institute Genomics Platform"/>
            <consortium name="The Broad Institute Genome Sequencing Center for Infectious Disease"/>
            <person name="Wu L."/>
            <person name="Ma J."/>
        </authorList>
    </citation>
    <scope>NUCLEOTIDE SEQUENCE [LARGE SCALE GENOMIC DNA]</scope>
    <source>
        <strain evidence="3">CGMCC 1.15399</strain>
    </source>
</reference>
<accession>A0ABW4GY14</accession>
<gene>
    <name evidence="2" type="ORF">ACFSJ0_62705</name>
</gene>
<evidence type="ECO:0000313" key="3">
    <source>
        <dbReference type="Proteomes" id="UP001597097"/>
    </source>
</evidence>
<comment type="caution">
    <text evidence="2">The sequence shown here is derived from an EMBL/GenBank/DDBJ whole genome shotgun (WGS) entry which is preliminary data.</text>
</comment>
<proteinExistence type="predicted"/>
<dbReference type="RefSeq" id="WP_246654870.1">
    <property type="nucleotide sequence ID" value="NZ_JAHKRM010000054.1"/>
</dbReference>
<evidence type="ECO:0000259" key="1">
    <source>
        <dbReference type="Pfam" id="PF21806"/>
    </source>
</evidence>
<organism evidence="2 3">
    <name type="scientific">Nonomuraea guangzhouensis</name>
    <dbReference type="NCBI Taxonomy" id="1291555"/>
    <lineage>
        <taxon>Bacteria</taxon>
        <taxon>Bacillati</taxon>
        <taxon>Actinomycetota</taxon>
        <taxon>Actinomycetes</taxon>
        <taxon>Streptosporangiales</taxon>
        <taxon>Streptosporangiaceae</taxon>
        <taxon>Nonomuraea</taxon>
    </lineage>
</organism>
<evidence type="ECO:0000313" key="2">
    <source>
        <dbReference type="EMBL" id="MFD1547745.1"/>
    </source>
</evidence>
<dbReference type="InterPro" id="IPR049244">
    <property type="entry name" value="DUF6879"/>
</dbReference>